<feature type="region of interest" description="Disordered" evidence="1">
    <location>
        <begin position="89"/>
        <end position="115"/>
    </location>
</feature>
<keyword evidence="4" id="KW-0689">Ribosomal protein</keyword>
<evidence type="ECO:0000259" key="2">
    <source>
        <dbReference type="Pfam" id="PF00298"/>
    </source>
</evidence>
<accession>A0A1S3STX2</accession>
<dbReference type="InterPro" id="IPR020783">
    <property type="entry name" value="Ribosomal_uL11_C"/>
</dbReference>
<dbReference type="SUPFAM" id="SSF46906">
    <property type="entry name" value="Ribosomal protein L11, C-terminal domain"/>
    <property type="match status" value="1"/>
</dbReference>
<evidence type="ECO:0000313" key="4">
    <source>
        <dbReference type="RefSeq" id="XP_014067771.2"/>
    </source>
</evidence>
<dbReference type="GeneID" id="106611752"/>
<feature type="domain" description="Large ribosomal subunit protein uL11 C-terminal" evidence="2">
    <location>
        <begin position="29"/>
        <end position="67"/>
    </location>
</feature>
<evidence type="ECO:0000256" key="1">
    <source>
        <dbReference type="SAM" id="MobiDB-lite"/>
    </source>
</evidence>
<proteinExistence type="predicted"/>
<keyword evidence="4" id="KW-0687">Ribonucleoprotein</keyword>
<dbReference type="Gene3D" id="1.10.10.250">
    <property type="entry name" value="Ribosomal protein L11, C-terminal domain"/>
    <property type="match status" value="1"/>
</dbReference>
<dbReference type="GO" id="GO:0006412">
    <property type="term" value="P:translation"/>
    <property type="evidence" value="ECO:0007669"/>
    <property type="project" value="InterPro"/>
</dbReference>
<dbReference type="KEGG" id="sasa:106611752"/>
<sequence>MRLGQTTPGPPLGPVLGQAMRQPEWCLWRAVYEIAQFKAQDEAFKMQNASLETVVKSIIGSARSLSIDIVNDLSAEDYNTFLEEKERLRSEAEAVSEEEMRTPSQPPHILHMHLY</sequence>
<keyword evidence="3" id="KW-1185">Reference proteome</keyword>
<evidence type="ECO:0000313" key="3">
    <source>
        <dbReference type="Proteomes" id="UP001652741"/>
    </source>
</evidence>
<dbReference type="Proteomes" id="UP001652741">
    <property type="component" value="Chromosome ssa09"/>
</dbReference>
<dbReference type="InterPro" id="IPR036769">
    <property type="entry name" value="Ribosomal_uL11_C_sf"/>
</dbReference>
<organism evidence="3 4">
    <name type="scientific">Salmo salar</name>
    <name type="common">Atlantic salmon</name>
    <dbReference type="NCBI Taxonomy" id="8030"/>
    <lineage>
        <taxon>Eukaryota</taxon>
        <taxon>Metazoa</taxon>
        <taxon>Chordata</taxon>
        <taxon>Craniata</taxon>
        <taxon>Vertebrata</taxon>
        <taxon>Euteleostomi</taxon>
        <taxon>Actinopterygii</taxon>
        <taxon>Neopterygii</taxon>
        <taxon>Teleostei</taxon>
        <taxon>Protacanthopterygii</taxon>
        <taxon>Salmoniformes</taxon>
        <taxon>Salmonidae</taxon>
        <taxon>Salmoninae</taxon>
        <taxon>Salmo</taxon>
    </lineage>
</organism>
<dbReference type="Pfam" id="PF00298">
    <property type="entry name" value="Ribosomal_L11"/>
    <property type="match status" value="1"/>
</dbReference>
<dbReference type="RefSeq" id="XP_014067771.2">
    <property type="nucleotide sequence ID" value="XM_014212296.2"/>
</dbReference>
<reference evidence="4" key="1">
    <citation type="submission" date="2025-08" db="UniProtKB">
        <authorList>
            <consortium name="RefSeq"/>
        </authorList>
    </citation>
    <scope>IDENTIFICATION</scope>
</reference>
<dbReference type="AlphaFoldDB" id="A0A1S3STX2"/>
<name>A0A1S3STX2_SALSA</name>
<dbReference type="GO" id="GO:0005840">
    <property type="term" value="C:ribosome"/>
    <property type="evidence" value="ECO:0007669"/>
    <property type="project" value="UniProtKB-KW"/>
</dbReference>
<protein>
    <submittedName>
        <fullName evidence="4">39S ribosomal protein L11, mitochondrial</fullName>
    </submittedName>
</protein>
<gene>
    <name evidence="4" type="primary">LOC106611752</name>
</gene>
<dbReference type="GO" id="GO:0003735">
    <property type="term" value="F:structural constituent of ribosome"/>
    <property type="evidence" value="ECO:0007669"/>
    <property type="project" value="InterPro"/>
</dbReference>